<reference evidence="1" key="2">
    <citation type="submission" date="2019-01" db="EMBL/GenBank/DDBJ databases">
        <authorList>
            <consortium name="NCBI Pathogen Detection Project"/>
        </authorList>
    </citation>
    <scope>NUCLEOTIDE SEQUENCE</scope>
    <source>
        <strain evidence="1">SGSC1426</strain>
    </source>
</reference>
<gene>
    <name evidence="1" type="ORF">G0A60_24705</name>
</gene>
<name>A0A701G1G2_SALTM</name>
<evidence type="ECO:0000313" key="1">
    <source>
        <dbReference type="EMBL" id="HAC6123735.1"/>
    </source>
</evidence>
<dbReference type="AlphaFoldDB" id="A0A701G1G2"/>
<dbReference type="EMBL" id="DAAMDT010000068">
    <property type="protein sequence ID" value="HAC6123735.1"/>
    <property type="molecule type" value="Genomic_DNA"/>
</dbReference>
<protein>
    <submittedName>
        <fullName evidence="1">Uncharacterized protein</fullName>
    </submittedName>
</protein>
<proteinExistence type="predicted"/>
<accession>A0A701G1G2</accession>
<sequence length="82" mass="9523">MFCDHRQFAHVTKQRDKMCFWSTAGTPMTHSWSGSARHPYVCYLFASLLLSICYHRGLPGLRLLSFCYFFAIKMLPLPSCNK</sequence>
<reference evidence="1" key="1">
    <citation type="journal article" date="2018" name="Genome Biol.">
        <title>SKESA: strategic k-mer extension for scrupulous assemblies.</title>
        <authorList>
            <person name="Souvorov A."/>
            <person name="Agarwala R."/>
            <person name="Lipman D.J."/>
        </authorList>
    </citation>
    <scope>NUCLEOTIDE SEQUENCE</scope>
    <source>
        <strain evidence="1">SGSC1426</strain>
    </source>
</reference>
<organism evidence="1">
    <name type="scientific">Salmonella typhimurium</name>
    <dbReference type="NCBI Taxonomy" id="90371"/>
    <lineage>
        <taxon>Bacteria</taxon>
        <taxon>Pseudomonadati</taxon>
        <taxon>Pseudomonadota</taxon>
        <taxon>Gammaproteobacteria</taxon>
        <taxon>Enterobacterales</taxon>
        <taxon>Enterobacteriaceae</taxon>
        <taxon>Salmonella</taxon>
    </lineage>
</organism>
<comment type="caution">
    <text evidence="1">The sequence shown here is derived from an EMBL/GenBank/DDBJ whole genome shotgun (WGS) entry which is preliminary data.</text>
</comment>